<reference evidence="2" key="2">
    <citation type="submission" date="2020-05" db="EMBL/GenBank/DDBJ databases">
        <authorList>
            <person name="Kim H.-S."/>
            <person name="Proctor R.H."/>
            <person name="Brown D.W."/>
        </authorList>
    </citation>
    <scope>NUCLEOTIDE SEQUENCE</scope>
    <source>
        <strain evidence="2">NRRL 20472</strain>
    </source>
</reference>
<accession>A0A8H4U3J6</accession>
<dbReference type="Proteomes" id="UP000622797">
    <property type="component" value="Unassembled WGS sequence"/>
</dbReference>
<feature type="region of interest" description="Disordered" evidence="1">
    <location>
        <begin position="1"/>
        <end position="22"/>
    </location>
</feature>
<comment type="caution">
    <text evidence="2">The sequence shown here is derived from an EMBL/GenBank/DDBJ whole genome shotgun (WGS) entry which is preliminary data.</text>
</comment>
<evidence type="ECO:0000256" key="1">
    <source>
        <dbReference type="SAM" id="MobiDB-lite"/>
    </source>
</evidence>
<dbReference type="OrthoDB" id="5087296at2759"/>
<evidence type="ECO:0000313" key="2">
    <source>
        <dbReference type="EMBL" id="KAF4968830.1"/>
    </source>
</evidence>
<name>A0A8H4U3J6_9HYPO</name>
<organism evidence="2 3">
    <name type="scientific">Fusarium sarcochroum</name>
    <dbReference type="NCBI Taxonomy" id="1208366"/>
    <lineage>
        <taxon>Eukaryota</taxon>
        <taxon>Fungi</taxon>
        <taxon>Dikarya</taxon>
        <taxon>Ascomycota</taxon>
        <taxon>Pezizomycotina</taxon>
        <taxon>Sordariomycetes</taxon>
        <taxon>Hypocreomycetidae</taxon>
        <taxon>Hypocreales</taxon>
        <taxon>Nectriaceae</taxon>
        <taxon>Fusarium</taxon>
        <taxon>Fusarium lateritium species complex</taxon>
    </lineage>
</organism>
<evidence type="ECO:0000313" key="3">
    <source>
        <dbReference type="Proteomes" id="UP000622797"/>
    </source>
</evidence>
<feature type="compositionally biased region" description="Basic and acidic residues" evidence="1">
    <location>
        <begin position="1"/>
        <end position="15"/>
    </location>
</feature>
<proteinExistence type="predicted"/>
<gene>
    <name evidence="2" type="ORF">FSARC_3859</name>
</gene>
<protein>
    <submittedName>
        <fullName evidence="2">Uncharacterized protein</fullName>
    </submittedName>
</protein>
<reference evidence="2" key="1">
    <citation type="journal article" date="2020" name="BMC Genomics">
        <title>Correction to: Identification and distribution of gene clusters required for synthesis of sphingolipid metabolism inhibitors in diverse species of the filamentous fungus Fusarium.</title>
        <authorList>
            <person name="Kim H.S."/>
            <person name="Lohmar J.M."/>
            <person name="Busman M."/>
            <person name="Brown D.W."/>
            <person name="Naumann T.A."/>
            <person name="Divon H.H."/>
            <person name="Lysoe E."/>
            <person name="Uhlig S."/>
            <person name="Proctor R.H."/>
        </authorList>
    </citation>
    <scope>NUCLEOTIDE SEQUENCE</scope>
    <source>
        <strain evidence="2">NRRL 20472</strain>
    </source>
</reference>
<dbReference type="AlphaFoldDB" id="A0A8H4U3J6"/>
<dbReference type="EMBL" id="JABEXW010000186">
    <property type="protein sequence ID" value="KAF4968830.1"/>
    <property type="molecule type" value="Genomic_DNA"/>
</dbReference>
<sequence length="187" mass="21024">MPTTIKIDREHDAHPGKHHAHPFLGAGSNEIDVLFPMPAHHATRADLDKDIAKVINSLNCVRQEISAISAKELVTTDGMLALSGTARYITNAMVFNVKRYYHAKEEGLRTKREREYSALGKPSCSNRIKRALITARYSLEIQVAIMALGRDSRIRKLQDALDKVEMHGWIAMLTDGGTVPHWAWRMV</sequence>
<keyword evidence="3" id="KW-1185">Reference proteome</keyword>